<organism evidence="3 4">
    <name type="scientific">Pelusios castaneus</name>
    <name type="common">West African mud turtle</name>
    <dbReference type="NCBI Taxonomy" id="367368"/>
    <lineage>
        <taxon>Eukaryota</taxon>
        <taxon>Metazoa</taxon>
        <taxon>Chordata</taxon>
        <taxon>Craniata</taxon>
        <taxon>Vertebrata</taxon>
        <taxon>Euteleostomi</taxon>
        <taxon>Archelosauria</taxon>
        <taxon>Testudinata</taxon>
        <taxon>Testudines</taxon>
        <taxon>Pleurodira</taxon>
        <taxon>Pelomedusidae</taxon>
        <taxon>Pelusios</taxon>
    </lineage>
</organism>
<feature type="domain" description="Myb-like" evidence="2">
    <location>
        <begin position="14"/>
        <end position="86"/>
    </location>
</feature>
<dbReference type="PANTHER" id="PTHR32345">
    <property type="entry name" value="MYB-RELATED TRANSCRIPTION FACTOR, PARTNER OF PROFILIN"/>
    <property type="match status" value="1"/>
</dbReference>
<dbReference type="Proteomes" id="UP000694393">
    <property type="component" value="Unplaced"/>
</dbReference>
<dbReference type="GO" id="GO:0000981">
    <property type="term" value="F:DNA-binding transcription factor activity, RNA polymerase II-specific"/>
    <property type="evidence" value="ECO:0007669"/>
    <property type="project" value="TreeGrafter"/>
</dbReference>
<dbReference type="PROSITE" id="PS50090">
    <property type="entry name" value="MYB_LIKE"/>
    <property type="match status" value="1"/>
</dbReference>
<accession>A0A8C8RBE4</accession>
<dbReference type="InterPro" id="IPR001005">
    <property type="entry name" value="SANT/Myb"/>
</dbReference>
<dbReference type="InterPro" id="IPR052870">
    <property type="entry name" value="Myb-related_repressor"/>
</dbReference>
<dbReference type="InterPro" id="IPR028002">
    <property type="entry name" value="Myb_DNA-bind_5"/>
</dbReference>
<dbReference type="Pfam" id="PF13873">
    <property type="entry name" value="Myb_DNA-bind_5"/>
    <property type="match status" value="1"/>
</dbReference>
<dbReference type="Ensembl" id="ENSPCET00000002872.1">
    <property type="protein sequence ID" value="ENSPCEP00000002773.1"/>
    <property type="gene ID" value="ENSPCEG00000002249.1"/>
</dbReference>
<feature type="compositionally biased region" description="Polar residues" evidence="1">
    <location>
        <begin position="320"/>
        <end position="330"/>
    </location>
</feature>
<protein>
    <submittedName>
        <fullName evidence="3">Myb related transcription factor, partner of profilin</fullName>
    </submittedName>
</protein>
<evidence type="ECO:0000256" key="1">
    <source>
        <dbReference type="SAM" id="MobiDB-lite"/>
    </source>
</evidence>
<dbReference type="AlphaFoldDB" id="A0A8C8RBE4"/>
<dbReference type="GO" id="GO:0005634">
    <property type="term" value="C:nucleus"/>
    <property type="evidence" value="ECO:0007669"/>
    <property type="project" value="TreeGrafter"/>
</dbReference>
<dbReference type="PANTHER" id="PTHR32345:SF3">
    <property type="entry name" value="MYB-RELATED TRANSCRIPTION FACTOR, PARTNER OF PROFILIN"/>
    <property type="match status" value="1"/>
</dbReference>
<feature type="region of interest" description="Disordered" evidence="1">
    <location>
        <begin position="226"/>
        <end position="246"/>
    </location>
</feature>
<name>A0A8C8RBE4_9SAUR</name>
<feature type="region of interest" description="Disordered" evidence="1">
    <location>
        <begin position="310"/>
        <end position="358"/>
    </location>
</feature>
<proteinExistence type="predicted"/>
<evidence type="ECO:0000259" key="2">
    <source>
        <dbReference type="PROSITE" id="PS50090"/>
    </source>
</evidence>
<dbReference type="GO" id="GO:0000978">
    <property type="term" value="F:RNA polymerase II cis-regulatory region sequence-specific DNA binding"/>
    <property type="evidence" value="ECO:0007669"/>
    <property type="project" value="TreeGrafter"/>
</dbReference>
<reference evidence="3" key="1">
    <citation type="submission" date="2025-08" db="UniProtKB">
        <authorList>
            <consortium name="Ensembl"/>
        </authorList>
    </citation>
    <scope>IDENTIFICATION</scope>
</reference>
<evidence type="ECO:0000313" key="3">
    <source>
        <dbReference type="Ensembl" id="ENSPCEP00000002773.1"/>
    </source>
</evidence>
<dbReference type="SMART" id="SM00717">
    <property type="entry name" value="SANT"/>
    <property type="match status" value="1"/>
</dbReference>
<evidence type="ECO:0000313" key="4">
    <source>
        <dbReference type="Proteomes" id="UP000694393"/>
    </source>
</evidence>
<reference evidence="3" key="2">
    <citation type="submission" date="2025-09" db="UniProtKB">
        <authorList>
            <consortium name="Ensembl"/>
        </authorList>
    </citation>
    <scope>IDENTIFICATION</scope>
</reference>
<sequence length="388" mass="42199">MGSAACMPGDAEEVTRLRKPRFSYEENQILIQEVHSHYTELYGAQSRQVSVAERQRLWEGIAAKINAITHWKRTGQEVQKHWNDFKRRTKEKLARVPHSTQGAGATAASAGTFSVEEETIFAMLGAGMVRERGDNLAWVGIFWEGPCPVPKAMRGPAAITDADTFSSLSAEMWAGDKVSSSPEPTGQPQCCALAGVLLRPKECNSPAPTSAEPSLQIVQLAPSPARLGCRPHPGHSPTEQLGRERPLGSPAARRWCHHNELALEPSLDFLAAQRETAEAIRELTYTVRQSIDRLTDVVATLLPLLSAQGPGLDLPPTKSPLPTESFSTKMEASPKSAENVGQPQGDLPADKKGGALVGSGTPLCHISPLLRQRKGIPARKRRGRWKNL</sequence>
<keyword evidence="4" id="KW-1185">Reference proteome</keyword>